<dbReference type="Proteomes" id="UP001383192">
    <property type="component" value="Unassembled WGS sequence"/>
</dbReference>
<dbReference type="GO" id="GO:0009378">
    <property type="term" value="F:four-way junction helicase activity"/>
    <property type="evidence" value="ECO:0007669"/>
    <property type="project" value="TreeGrafter"/>
</dbReference>
<dbReference type="SUPFAM" id="SSF52540">
    <property type="entry name" value="P-loop containing nucleoside triphosphate hydrolases"/>
    <property type="match status" value="1"/>
</dbReference>
<keyword evidence="12" id="KW-1185">Reference proteome</keyword>
<evidence type="ECO:0000256" key="4">
    <source>
        <dbReference type="ARBA" id="ARBA00023125"/>
    </source>
</evidence>
<dbReference type="AlphaFoldDB" id="A0AAW0B7R0"/>
<name>A0AAW0B7R0_9AGAR</name>
<evidence type="ECO:0000256" key="7">
    <source>
        <dbReference type="ARBA" id="ARBA00034808"/>
    </source>
</evidence>
<evidence type="ECO:0000256" key="3">
    <source>
        <dbReference type="ARBA" id="ARBA00022840"/>
    </source>
</evidence>
<dbReference type="InterPro" id="IPR027417">
    <property type="entry name" value="P-loop_NTPase"/>
</dbReference>
<protein>
    <recommendedName>
        <fullName evidence="7">DNA 3'-5' helicase</fullName>
        <ecNumber evidence="7">5.6.2.4</ecNumber>
    </recommendedName>
</protein>
<dbReference type="PROSITE" id="PS51192">
    <property type="entry name" value="HELICASE_ATP_BIND_1"/>
    <property type="match status" value="1"/>
</dbReference>
<dbReference type="PANTHER" id="PTHR13710">
    <property type="entry name" value="DNA HELICASE RECQ FAMILY MEMBER"/>
    <property type="match status" value="1"/>
</dbReference>
<dbReference type="GO" id="GO:0043138">
    <property type="term" value="F:3'-5' DNA helicase activity"/>
    <property type="evidence" value="ECO:0007669"/>
    <property type="project" value="UniProtKB-EC"/>
</dbReference>
<dbReference type="PROSITE" id="PS51194">
    <property type="entry name" value="HELICASE_CTER"/>
    <property type="match status" value="1"/>
</dbReference>
<dbReference type="GO" id="GO:0005524">
    <property type="term" value="F:ATP binding"/>
    <property type="evidence" value="ECO:0007669"/>
    <property type="project" value="UniProtKB-KW"/>
</dbReference>
<keyword evidence="5" id="KW-0413">Isomerase</keyword>
<dbReference type="PANTHER" id="PTHR13710:SF105">
    <property type="entry name" value="ATP-DEPENDENT DNA HELICASE Q1"/>
    <property type="match status" value="1"/>
</dbReference>
<evidence type="ECO:0000256" key="5">
    <source>
        <dbReference type="ARBA" id="ARBA00023235"/>
    </source>
</evidence>
<sequence>MLMGFKFSTDAGRDLCRQILRESIQEEPHEHQLDVITKLLDRVDVLSLVYTGGGKSGYIYMTLKVILKILECPSLCPEAKFRPDPIIVVVCPTTALEQDLEFKMRKYDIPALVINKEQKDEAAKQDKDLFAEARKGYNVILVTPEMLSSPSFGWFIHLSDIIPRLFALMIDEVHLLHVWGPAFRPEYMQIGHLRKRFPEHTVMAAFTATLWSGQPRDAVCHFLGLHSRQFHFVQRSNARYDIRLSVKLFPHRKQSERFPELDWILQEKGKILIYHRSIKTCNRILHYLRERSREIDGIRMYNALHSKGYNDATMQMLCLGDLIIIATDTLSVGIDVPDIDLCVVIDPLDLDDALQKVGRAGRNRTLVSHPRGVIYLPKAIFDPEKAEAIIDDARTNPHKRLDVSLPKLVLAPCKLKNIDEQYGNKEDESCGCASCKNHPRPPFPSPCTCSGCDPWAPPSTMHPSKSTASTKKSKVPFAMYVTKAMWEVGLKHLERLRDTIMEDLTIDEDVLPVMVLSPVKMERILNALEAELKHEAVEAVAQADELGLLDSELAETPLLKPFLEVLINIHQKFEEMRNQKRAENNTKAQAHRQRQKAATTNNIPSEQQTKQDNEEANSSENSELCEDEESEIKH</sequence>
<evidence type="ECO:0000259" key="10">
    <source>
        <dbReference type="PROSITE" id="PS51194"/>
    </source>
</evidence>
<keyword evidence="4" id="KW-0238">DNA-binding</keyword>
<dbReference type="Gene3D" id="3.40.50.300">
    <property type="entry name" value="P-loop containing nucleotide triphosphate hydrolases"/>
    <property type="match status" value="2"/>
</dbReference>
<evidence type="ECO:0000256" key="8">
    <source>
        <dbReference type="SAM" id="MobiDB-lite"/>
    </source>
</evidence>
<dbReference type="SMART" id="SM00490">
    <property type="entry name" value="HELICc"/>
    <property type="match status" value="1"/>
</dbReference>
<keyword evidence="3" id="KW-0067">ATP-binding</keyword>
<evidence type="ECO:0000259" key="9">
    <source>
        <dbReference type="PROSITE" id="PS51192"/>
    </source>
</evidence>
<feature type="region of interest" description="Disordered" evidence="8">
    <location>
        <begin position="577"/>
        <end position="634"/>
    </location>
</feature>
<accession>A0AAW0B7R0</accession>
<feature type="domain" description="Helicase ATP-binding" evidence="9">
    <location>
        <begin position="36"/>
        <end position="210"/>
    </location>
</feature>
<dbReference type="EMBL" id="JAYKXP010000171">
    <property type="protein sequence ID" value="KAK7021361.1"/>
    <property type="molecule type" value="Genomic_DNA"/>
</dbReference>
<dbReference type="Pfam" id="PF00271">
    <property type="entry name" value="Helicase_C"/>
    <property type="match status" value="1"/>
</dbReference>
<dbReference type="GO" id="GO:0000724">
    <property type="term" value="P:double-strand break repair via homologous recombination"/>
    <property type="evidence" value="ECO:0007669"/>
    <property type="project" value="TreeGrafter"/>
</dbReference>
<dbReference type="GO" id="GO:0005737">
    <property type="term" value="C:cytoplasm"/>
    <property type="evidence" value="ECO:0007669"/>
    <property type="project" value="TreeGrafter"/>
</dbReference>
<feature type="compositionally biased region" description="Polar residues" evidence="8">
    <location>
        <begin position="601"/>
        <end position="610"/>
    </location>
</feature>
<dbReference type="Pfam" id="PF00270">
    <property type="entry name" value="DEAD"/>
    <property type="match status" value="1"/>
</dbReference>
<comment type="similarity">
    <text evidence="1">Belongs to the helicase family. RecQ subfamily.</text>
</comment>
<gene>
    <name evidence="11" type="ORF">VNI00_017412</name>
</gene>
<comment type="caution">
    <text evidence="11">The sequence shown here is derived from an EMBL/GenBank/DDBJ whole genome shotgun (WGS) entry which is preliminary data.</text>
</comment>
<proteinExistence type="inferred from homology"/>
<keyword evidence="2" id="KW-0547">Nucleotide-binding</keyword>
<evidence type="ECO:0000313" key="12">
    <source>
        <dbReference type="Proteomes" id="UP001383192"/>
    </source>
</evidence>
<dbReference type="InterPro" id="IPR011545">
    <property type="entry name" value="DEAD/DEAH_box_helicase_dom"/>
</dbReference>
<dbReference type="EC" id="5.6.2.4" evidence="7"/>
<dbReference type="GO" id="GO:0005694">
    <property type="term" value="C:chromosome"/>
    <property type="evidence" value="ECO:0007669"/>
    <property type="project" value="TreeGrafter"/>
</dbReference>
<evidence type="ECO:0000256" key="2">
    <source>
        <dbReference type="ARBA" id="ARBA00022741"/>
    </source>
</evidence>
<reference evidence="11 12" key="1">
    <citation type="submission" date="2024-01" db="EMBL/GenBank/DDBJ databases">
        <title>A draft genome for a cacao thread blight-causing isolate of Paramarasmius palmivorus.</title>
        <authorList>
            <person name="Baruah I.K."/>
            <person name="Bukari Y."/>
            <person name="Amoako-Attah I."/>
            <person name="Meinhardt L.W."/>
            <person name="Bailey B.A."/>
            <person name="Cohen S.P."/>
        </authorList>
    </citation>
    <scope>NUCLEOTIDE SEQUENCE [LARGE SCALE GENOMIC DNA]</scope>
    <source>
        <strain evidence="11 12">GH-12</strain>
    </source>
</reference>
<feature type="compositionally biased region" description="Acidic residues" evidence="8">
    <location>
        <begin position="623"/>
        <end position="634"/>
    </location>
</feature>
<feature type="domain" description="Helicase C-terminal" evidence="10">
    <location>
        <begin position="260"/>
        <end position="409"/>
    </location>
</feature>
<evidence type="ECO:0000256" key="1">
    <source>
        <dbReference type="ARBA" id="ARBA00005446"/>
    </source>
</evidence>
<dbReference type="SMART" id="SM00487">
    <property type="entry name" value="DEXDc"/>
    <property type="match status" value="1"/>
</dbReference>
<comment type="catalytic activity">
    <reaction evidence="6">
        <text>Couples ATP hydrolysis with the unwinding of duplex DNA by translocating in the 3'-5' direction.</text>
        <dbReference type="EC" id="5.6.2.4"/>
    </reaction>
</comment>
<evidence type="ECO:0000313" key="11">
    <source>
        <dbReference type="EMBL" id="KAK7021361.1"/>
    </source>
</evidence>
<organism evidence="11 12">
    <name type="scientific">Paramarasmius palmivorus</name>
    <dbReference type="NCBI Taxonomy" id="297713"/>
    <lineage>
        <taxon>Eukaryota</taxon>
        <taxon>Fungi</taxon>
        <taxon>Dikarya</taxon>
        <taxon>Basidiomycota</taxon>
        <taxon>Agaricomycotina</taxon>
        <taxon>Agaricomycetes</taxon>
        <taxon>Agaricomycetidae</taxon>
        <taxon>Agaricales</taxon>
        <taxon>Marasmiineae</taxon>
        <taxon>Marasmiaceae</taxon>
        <taxon>Paramarasmius</taxon>
    </lineage>
</organism>
<dbReference type="GO" id="GO:0003677">
    <property type="term" value="F:DNA binding"/>
    <property type="evidence" value="ECO:0007669"/>
    <property type="project" value="UniProtKB-KW"/>
</dbReference>
<dbReference type="InterPro" id="IPR014001">
    <property type="entry name" value="Helicase_ATP-bd"/>
</dbReference>
<evidence type="ECO:0000256" key="6">
    <source>
        <dbReference type="ARBA" id="ARBA00034617"/>
    </source>
</evidence>
<dbReference type="InterPro" id="IPR001650">
    <property type="entry name" value="Helicase_C-like"/>
</dbReference>